<comment type="caution">
    <text evidence="2">The sequence shown here is derived from an EMBL/GenBank/DDBJ whole genome shotgun (WGS) entry which is preliminary data.</text>
</comment>
<protein>
    <submittedName>
        <fullName evidence="2">Uncharacterized protein</fullName>
    </submittedName>
</protein>
<dbReference type="EMBL" id="BSYO01000008">
    <property type="protein sequence ID" value="GMH08604.1"/>
    <property type="molecule type" value="Genomic_DNA"/>
</dbReference>
<keyword evidence="1" id="KW-1133">Transmembrane helix</keyword>
<evidence type="ECO:0000313" key="3">
    <source>
        <dbReference type="Proteomes" id="UP001279734"/>
    </source>
</evidence>
<sequence length="103" mass="11219">MCNTRSSVKDGGLFGPLILFSIVLATLTLIDIFRVDETFPCSTLCAFGLAIKLEGGAIHLRWQMNSSLQTSRLKGPSKNKRVGFNVSITENAGYTPMNMVSGY</sequence>
<evidence type="ECO:0000256" key="1">
    <source>
        <dbReference type="SAM" id="Phobius"/>
    </source>
</evidence>
<name>A0AAD3SCY5_NEPGR</name>
<dbReference type="Proteomes" id="UP001279734">
    <property type="component" value="Unassembled WGS sequence"/>
</dbReference>
<proteinExistence type="predicted"/>
<accession>A0AAD3SCY5</accession>
<feature type="transmembrane region" description="Helical" evidence="1">
    <location>
        <begin position="12"/>
        <end position="33"/>
    </location>
</feature>
<reference evidence="2" key="1">
    <citation type="submission" date="2023-05" db="EMBL/GenBank/DDBJ databases">
        <title>Nepenthes gracilis genome sequencing.</title>
        <authorList>
            <person name="Fukushima K."/>
        </authorList>
    </citation>
    <scope>NUCLEOTIDE SEQUENCE</scope>
    <source>
        <strain evidence="2">SING2019-196</strain>
    </source>
</reference>
<dbReference type="AlphaFoldDB" id="A0AAD3SCY5"/>
<gene>
    <name evidence="2" type="ORF">Nepgr_010444</name>
</gene>
<keyword evidence="1" id="KW-0472">Membrane</keyword>
<keyword evidence="3" id="KW-1185">Reference proteome</keyword>
<organism evidence="2 3">
    <name type="scientific">Nepenthes gracilis</name>
    <name type="common">Slender pitcher plant</name>
    <dbReference type="NCBI Taxonomy" id="150966"/>
    <lineage>
        <taxon>Eukaryota</taxon>
        <taxon>Viridiplantae</taxon>
        <taxon>Streptophyta</taxon>
        <taxon>Embryophyta</taxon>
        <taxon>Tracheophyta</taxon>
        <taxon>Spermatophyta</taxon>
        <taxon>Magnoliopsida</taxon>
        <taxon>eudicotyledons</taxon>
        <taxon>Gunneridae</taxon>
        <taxon>Pentapetalae</taxon>
        <taxon>Caryophyllales</taxon>
        <taxon>Nepenthaceae</taxon>
        <taxon>Nepenthes</taxon>
    </lineage>
</organism>
<evidence type="ECO:0000313" key="2">
    <source>
        <dbReference type="EMBL" id="GMH08604.1"/>
    </source>
</evidence>
<keyword evidence="1" id="KW-0812">Transmembrane</keyword>